<dbReference type="PROSITE" id="PS51733">
    <property type="entry name" value="BPL_LPL_CATALYTIC"/>
    <property type="match status" value="1"/>
</dbReference>
<dbReference type="RefSeq" id="WP_006317987.1">
    <property type="nucleotide sequence ID" value="NZ_JALLIW010000004.1"/>
</dbReference>
<dbReference type="Gene3D" id="3.30.930.10">
    <property type="entry name" value="Bira Bifunctional Protein, Domain 2"/>
    <property type="match status" value="1"/>
</dbReference>
<comment type="similarity">
    <text evidence="3">Belongs to the octanoyltransferase LipM family.</text>
</comment>
<keyword evidence="1 3" id="KW-0808">Transferase</keyword>
<dbReference type="Proteomes" id="UP000188458">
    <property type="component" value="Unassembled WGS sequence"/>
</dbReference>
<comment type="function">
    <text evidence="3">Catalyzes the transfer of endogenously produced octanoic acid from octanoyl-acyl-carrier-protein onto the lipoyl domain of GcvH, an intermediate carrier during protein lipoylation.</text>
</comment>
<evidence type="ECO:0000313" key="6">
    <source>
        <dbReference type="Proteomes" id="UP000188458"/>
    </source>
</evidence>
<dbReference type="HAMAP" id="MF_02118">
    <property type="entry name" value="LipM"/>
    <property type="match status" value="1"/>
</dbReference>
<dbReference type="PANTHER" id="PTHR43679">
    <property type="entry name" value="OCTANOYLTRANSFERASE LIPM-RELATED"/>
    <property type="match status" value="1"/>
</dbReference>
<dbReference type="EMBL" id="MQAD01000005">
    <property type="protein sequence ID" value="OOE04906.1"/>
    <property type="molecule type" value="Genomic_DNA"/>
</dbReference>
<dbReference type="EC" id="2.3.1.181" evidence="3"/>
<comment type="caution">
    <text evidence="5">The sequence shown here is derived from an EMBL/GenBank/DDBJ whole genome shotgun (WGS) entry which is preliminary data.</text>
</comment>
<feature type="domain" description="BPL/LPL catalytic" evidence="4">
    <location>
        <begin position="33"/>
        <end position="248"/>
    </location>
</feature>
<comment type="miscellaneous">
    <text evidence="3">In the reaction, the free carboxyl group of octanoic acid is attached via an amide linkage to the epsilon-amino group of a specific lysine residue of lipoyl domains of lipoate-dependent enzymes. The reaction proceeds via an octanoyl-thioester enzyme intermediate.</text>
</comment>
<evidence type="ECO:0000256" key="3">
    <source>
        <dbReference type="HAMAP-Rule" id="MF_02118"/>
    </source>
</evidence>
<sequence>MEKEVWRFIDSGNCSPAFNMALDEALLEWHSEGKIPPTIRFYGWNPPTLSIGYFQKVEKEIDMEAVKKYGLGFVRRPTGGRGVLHDQELTYSVIVSESHPAMPQTVTEAYRVISQGILEGFRFLGLDAYFAVPKTEEEKADLKNPRSAVCFDAPSWYELVVEGRKVAGSAQTRQKGVILQHGSILLDLDEDMLFSLFKYPNERVKERLRQNFKNKAVAINELTDRNITINEAKEAFFKGFEKGLNVQLERYELTDDELFYVQQLAKNKYETDEWNFKR</sequence>
<dbReference type="AlphaFoldDB" id="A0A1V3FTI4"/>
<dbReference type="PANTHER" id="PTHR43679:SF2">
    <property type="entry name" value="OCTANOYL-[GCVH]:PROTEIN N-OCTANOYLTRANSFERASE"/>
    <property type="match status" value="1"/>
</dbReference>
<comment type="catalytic activity">
    <reaction evidence="3">
        <text>octanoyl-[ACP] + L-lysyl-[protein] = N(6)-octanoyl-L-lysyl-[protein] + holo-[ACP] + H(+)</text>
        <dbReference type="Rhea" id="RHEA:17665"/>
        <dbReference type="Rhea" id="RHEA-COMP:9636"/>
        <dbReference type="Rhea" id="RHEA-COMP:9685"/>
        <dbReference type="Rhea" id="RHEA-COMP:9752"/>
        <dbReference type="Rhea" id="RHEA-COMP:9928"/>
        <dbReference type="ChEBI" id="CHEBI:15378"/>
        <dbReference type="ChEBI" id="CHEBI:29969"/>
        <dbReference type="ChEBI" id="CHEBI:64479"/>
        <dbReference type="ChEBI" id="CHEBI:78463"/>
        <dbReference type="ChEBI" id="CHEBI:78809"/>
        <dbReference type="EC" id="2.3.1.181"/>
    </reaction>
</comment>
<reference evidence="6" key="1">
    <citation type="submission" date="2016-11" db="EMBL/GenBank/DDBJ databases">
        <title>Draft genome sequence of Anoxybacillus sp. strain 103 isolated from the Qarvajar hot spring in Nagorno-Karabach.</title>
        <authorList>
            <person name="Hovhannisyan P."/>
            <person name="Panosyan H."/>
            <person name="Birkeland N.-K."/>
        </authorList>
    </citation>
    <scope>NUCLEOTIDE SEQUENCE [LARGE SCALE GENOMIC DNA]</scope>
    <source>
        <strain evidence="6">103</strain>
    </source>
</reference>
<organism evidence="5 6">
    <name type="scientific">Anoxybacillus kestanbolensis</name>
    <dbReference type="NCBI Taxonomy" id="227476"/>
    <lineage>
        <taxon>Bacteria</taxon>
        <taxon>Bacillati</taxon>
        <taxon>Bacillota</taxon>
        <taxon>Bacilli</taxon>
        <taxon>Bacillales</taxon>
        <taxon>Anoxybacillaceae</taxon>
        <taxon>Anoxybacillus</taxon>
    </lineage>
</organism>
<evidence type="ECO:0000313" key="5">
    <source>
        <dbReference type="EMBL" id="OOE04906.1"/>
    </source>
</evidence>
<dbReference type="InterPro" id="IPR004143">
    <property type="entry name" value="BPL_LPL_catalytic"/>
</dbReference>
<dbReference type="SUPFAM" id="SSF55681">
    <property type="entry name" value="Class II aaRS and biotin synthetases"/>
    <property type="match status" value="1"/>
</dbReference>
<proteinExistence type="inferred from homology"/>
<name>A0A1V3FTI4_9BACL</name>
<comment type="pathway">
    <text evidence="3">Protein modification; protein lipoylation via endogenous pathway; protein N(6)-(lipoyl)lysine from octanoyl-[acyl-carrier-protein].</text>
</comment>
<evidence type="ECO:0000256" key="2">
    <source>
        <dbReference type="ARBA" id="ARBA00023315"/>
    </source>
</evidence>
<dbReference type="GO" id="GO:0009249">
    <property type="term" value="P:protein lipoylation"/>
    <property type="evidence" value="ECO:0007669"/>
    <property type="project" value="UniProtKB-UniRule"/>
</dbReference>
<feature type="site" description="Lowers pKa of active site Cys" evidence="3">
    <location>
        <position position="165"/>
    </location>
</feature>
<dbReference type="InterPro" id="IPR045864">
    <property type="entry name" value="aa-tRNA-synth_II/BPL/LPL"/>
</dbReference>
<comment type="subunit">
    <text evidence="3">Monomer.</text>
</comment>
<dbReference type="GO" id="GO:0009107">
    <property type="term" value="P:lipoate biosynthetic process"/>
    <property type="evidence" value="ECO:0007669"/>
    <property type="project" value="UniProtKB-UniRule"/>
</dbReference>
<dbReference type="InterPro" id="IPR050664">
    <property type="entry name" value="Octanoyltrans_LipM/LipL"/>
</dbReference>
<keyword evidence="6" id="KW-1185">Reference proteome</keyword>
<dbReference type="GO" id="GO:0033819">
    <property type="term" value="F:lipoyl(octanoyl) transferase activity"/>
    <property type="evidence" value="ECO:0007669"/>
    <property type="project" value="UniProtKB-UniRule"/>
</dbReference>
<protein>
    <recommendedName>
        <fullName evidence="3">Octanoyltransferase LipM</fullName>
        <ecNumber evidence="3">2.3.1.181</ecNumber>
    </recommendedName>
    <alternativeName>
        <fullName evidence="3">Octanoyl-[acyl-carrier-protein]:[GcvH] N-octanoyltransferase</fullName>
    </alternativeName>
</protein>
<evidence type="ECO:0000259" key="4">
    <source>
        <dbReference type="PROSITE" id="PS51733"/>
    </source>
</evidence>
<evidence type="ECO:0000256" key="1">
    <source>
        <dbReference type="ARBA" id="ARBA00022679"/>
    </source>
</evidence>
<dbReference type="CDD" id="cd16443">
    <property type="entry name" value="LplA"/>
    <property type="match status" value="1"/>
</dbReference>
<feature type="active site" description="Acyl-thioester intermediate" evidence="3">
    <location>
        <position position="150"/>
    </location>
</feature>
<dbReference type="InterPro" id="IPR024898">
    <property type="entry name" value="LipM"/>
</dbReference>
<dbReference type="Pfam" id="PF21948">
    <property type="entry name" value="LplA-B_cat"/>
    <property type="match status" value="1"/>
</dbReference>
<accession>A0A1V3FTI4</accession>
<keyword evidence="2 3" id="KW-0012">Acyltransferase</keyword>
<gene>
    <name evidence="3" type="primary">lipM</name>
    <name evidence="5" type="ORF">BO219_05810</name>
</gene>